<evidence type="ECO:0000313" key="2">
    <source>
        <dbReference type="EMBL" id="WQD38206.1"/>
    </source>
</evidence>
<dbReference type="PANTHER" id="PTHR33886:SF8">
    <property type="entry name" value="UNSATURATED RHAMNOGALACTURONAN HYDROLASE (EUROFUNG)"/>
    <property type="match status" value="1"/>
</dbReference>
<evidence type="ECO:0000313" key="3">
    <source>
        <dbReference type="Proteomes" id="UP001325680"/>
    </source>
</evidence>
<dbReference type="PANTHER" id="PTHR33886">
    <property type="entry name" value="UNSATURATED RHAMNOGALACTURONAN HYDROLASE (EUROFUNG)"/>
    <property type="match status" value="1"/>
</dbReference>
<dbReference type="Proteomes" id="UP001325680">
    <property type="component" value="Chromosome"/>
</dbReference>
<reference evidence="2 3" key="1">
    <citation type="submission" date="2023-12" db="EMBL/GenBank/DDBJ databases">
        <title>Genome sequencing and assembly of bacterial species from a model synthetic community.</title>
        <authorList>
            <person name="Hogle S.L."/>
        </authorList>
    </citation>
    <scope>NUCLEOTIDE SEQUENCE [LARGE SCALE GENOMIC DNA]</scope>
    <source>
        <strain evidence="2 3">HAMBI_3031</strain>
    </source>
</reference>
<dbReference type="RefSeq" id="WP_245957716.1">
    <property type="nucleotide sequence ID" value="NZ_CP139960.1"/>
</dbReference>
<dbReference type="InterPro" id="IPR010905">
    <property type="entry name" value="Glyco_hydro_88"/>
</dbReference>
<accession>A0ABZ0W519</accession>
<dbReference type="SUPFAM" id="SSF48208">
    <property type="entry name" value="Six-hairpin glycosidases"/>
    <property type="match status" value="1"/>
</dbReference>
<dbReference type="PROSITE" id="PS51257">
    <property type="entry name" value="PROKAR_LIPOPROTEIN"/>
    <property type="match status" value="1"/>
</dbReference>
<gene>
    <name evidence="2" type="ORF">U0035_21280</name>
</gene>
<dbReference type="EMBL" id="CP139960">
    <property type="protein sequence ID" value="WQD38206.1"/>
    <property type="molecule type" value="Genomic_DNA"/>
</dbReference>
<sequence>MRVMQWLAGCFVAGIFLLGCSKSNIKPAEKPEVKKDSTTYDLENFPEGARPREVGLKLTERLLQTKYSYWGNIYSQYTADHITYPDVCAWLGALWFSKSVGNDALYNQLVARFEPLFTTQKHLQPNVNTTADNKVDYYVFGALPLEIYTQKNESRYKELGLKYADGQWALPSKPTASQKDWHDDGYSWQTRLWIDDMFMITALQAQAYLATGDEKYIERTAREVVLYLDRLQRDNGLFYHAPNAPFFWARGDGWMAVGMTEILRILPKTAKYDLYRTRIMKGYKNMMATLLQYQAPGGMWGQLIDNMSSWKETSGSAMFTYALISGVRNGWLDVEKYGAAARKAWLSLLTFLEPNYDIREVCEGTGARNDYQYYLDRRRWVGDLHGQAAMLWCAYALSGPPK</sequence>
<dbReference type="InterPro" id="IPR008928">
    <property type="entry name" value="6-hairpin_glycosidase_sf"/>
</dbReference>
<keyword evidence="1 2" id="KW-0378">Hydrolase</keyword>
<protein>
    <submittedName>
        <fullName evidence="2">Glycoside hydrolase family 88 protein</fullName>
    </submittedName>
</protein>
<dbReference type="InterPro" id="IPR012341">
    <property type="entry name" value="6hp_glycosidase-like_sf"/>
</dbReference>
<dbReference type="Pfam" id="PF07470">
    <property type="entry name" value="Glyco_hydro_88"/>
    <property type="match status" value="1"/>
</dbReference>
<dbReference type="GO" id="GO:0016787">
    <property type="term" value="F:hydrolase activity"/>
    <property type="evidence" value="ECO:0007669"/>
    <property type="project" value="UniProtKB-KW"/>
</dbReference>
<dbReference type="InterPro" id="IPR052043">
    <property type="entry name" value="PolySaccharide_Degr_Enz"/>
</dbReference>
<proteinExistence type="predicted"/>
<dbReference type="Gene3D" id="1.50.10.10">
    <property type="match status" value="1"/>
</dbReference>
<name>A0ABZ0W519_9BACT</name>
<keyword evidence="3" id="KW-1185">Reference proteome</keyword>
<evidence type="ECO:0000256" key="1">
    <source>
        <dbReference type="ARBA" id="ARBA00022801"/>
    </source>
</evidence>
<organism evidence="2 3">
    <name type="scientific">Niabella yanshanensis</name>
    <dbReference type="NCBI Taxonomy" id="577386"/>
    <lineage>
        <taxon>Bacteria</taxon>
        <taxon>Pseudomonadati</taxon>
        <taxon>Bacteroidota</taxon>
        <taxon>Chitinophagia</taxon>
        <taxon>Chitinophagales</taxon>
        <taxon>Chitinophagaceae</taxon>
        <taxon>Niabella</taxon>
    </lineage>
</organism>